<dbReference type="SUPFAM" id="SSF54285">
    <property type="entry name" value="MoaD/ThiS"/>
    <property type="match status" value="1"/>
</dbReference>
<dbReference type="EMBL" id="JAEHJZ010000012">
    <property type="protein sequence ID" value="MBJ7880410.1"/>
    <property type="molecule type" value="Genomic_DNA"/>
</dbReference>
<evidence type="ECO:0000256" key="3">
    <source>
        <dbReference type="ARBA" id="ARBA00024247"/>
    </source>
</evidence>
<protein>
    <recommendedName>
        <fullName evidence="3">Molybdopterin synthase sulfur carrier subunit</fullName>
    </recommendedName>
</protein>
<gene>
    <name evidence="4" type="ORF">JEM65_07060</name>
</gene>
<dbReference type="InterPro" id="IPR044672">
    <property type="entry name" value="MOCS2A"/>
</dbReference>
<dbReference type="PANTHER" id="PTHR33359">
    <property type="entry name" value="MOLYBDOPTERIN SYNTHASE SULFUR CARRIER SUBUNIT"/>
    <property type="match status" value="1"/>
</dbReference>
<dbReference type="Pfam" id="PF02597">
    <property type="entry name" value="ThiS"/>
    <property type="match status" value="1"/>
</dbReference>
<keyword evidence="5" id="KW-1185">Reference proteome</keyword>
<evidence type="ECO:0000313" key="5">
    <source>
        <dbReference type="Proteomes" id="UP000662373"/>
    </source>
</evidence>
<dbReference type="Gene3D" id="3.10.20.30">
    <property type="match status" value="1"/>
</dbReference>
<evidence type="ECO:0000313" key="4">
    <source>
        <dbReference type="EMBL" id="MBJ7880410.1"/>
    </source>
</evidence>
<evidence type="ECO:0000256" key="2">
    <source>
        <dbReference type="ARBA" id="ARBA00024200"/>
    </source>
</evidence>
<dbReference type="Proteomes" id="UP000662373">
    <property type="component" value="Unassembled WGS sequence"/>
</dbReference>
<evidence type="ECO:0000256" key="1">
    <source>
        <dbReference type="ARBA" id="ARBA00022741"/>
    </source>
</evidence>
<comment type="caution">
    <text evidence="4">The sequence shown here is derived from an EMBL/GenBank/DDBJ whole genome shotgun (WGS) entry which is preliminary data.</text>
</comment>
<dbReference type="InterPro" id="IPR003749">
    <property type="entry name" value="ThiS/MoaD-like"/>
</dbReference>
<sequence length="77" mass="8523">MHIEIKYFGMLAEVTGCSSEILELSVTPVSGLKEFLFKKHPGLQQKDFRIAQNQELVSEETMLTGQEIAILPPFAGG</sequence>
<dbReference type="GO" id="GO:1990133">
    <property type="term" value="C:molybdopterin adenylyltransferase complex"/>
    <property type="evidence" value="ECO:0007669"/>
    <property type="project" value="TreeGrafter"/>
</dbReference>
<comment type="similarity">
    <text evidence="2">Belongs to the MoaD family.</text>
</comment>
<dbReference type="RefSeq" id="WP_199598247.1">
    <property type="nucleotide sequence ID" value="NZ_JAEHJZ010000012.1"/>
</dbReference>
<dbReference type="AlphaFoldDB" id="A0A934NC72"/>
<dbReference type="InterPro" id="IPR012675">
    <property type="entry name" value="Beta-grasp_dom_sf"/>
</dbReference>
<accession>A0A934NC72</accession>
<reference evidence="4 5" key="1">
    <citation type="submission" date="2020-09" db="EMBL/GenBank/DDBJ databases">
        <title>Draft genome of Gelidibacter salicanalis PAMC21136.</title>
        <authorList>
            <person name="Park H."/>
        </authorList>
    </citation>
    <scope>NUCLEOTIDE SEQUENCE [LARGE SCALE GENOMIC DNA]</scope>
    <source>
        <strain evidence="4 5">PAMC21136</strain>
    </source>
</reference>
<proteinExistence type="inferred from homology"/>
<dbReference type="InterPro" id="IPR016155">
    <property type="entry name" value="Mopterin_synth/thiamin_S_b"/>
</dbReference>
<organism evidence="4 5">
    <name type="scientific">Gelidibacter salicanalis</name>
    <dbReference type="NCBI Taxonomy" id="291193"/>
    <lineage>
        <taxon>Bacteria</taxon>
        <taxon>Pseudomonadati</taxon>
        <taxon>Bacteroidota</taxon>
        <taxon>Flavobacteriia</taxon>
        <taxon>Flavobacteriales</taxon>
        <taxon>Flavobacteriaceae</taxon>
        <taxon>Gelidibacter</taxon>
    </lineage>
</organism>
<dbReference type="CDD" id="cd00754">
    <property type="entry name" value="Ubl_MoaD"/>
    <property type="match status" value="1"/>
</dbReference>
<dbReference type="PANTHER" id="PTHR33359:SF1">
    <property type="entry name" value="MOLYBDOPTERIN SYNTHASE SULFUR CARRIER SUBUNIT"/>
    <property type="match status" value="1"/>
</dbReference>
<keyword evidence="1" id="KW-0547">Nucleotide-binding</keyword>
<dbReference type="GO" id="GO:0000166">
    <property type="term" value="F:nucleotide binding"/>
    <property type="evidence" value="ECO:0007669"/>
    <property type="project" value="UniProtKB-KW"/>
</dbReference>
<name>A0A934NC72_9FLAO</name>
<dbReference type="GO" id="GO:0006777">
    <property type="term" value="P:Mo-molybdopterin cofactor biosynthetic process"/>
    <property type="evidence" value="ECO:0007669"/>
    <property type="project" value="InterPro"/>
</dbReference>